<keyword evidence="2" id="KW-1185">Reference proteome</keyword>
<dbReference type="Proteomes" id="UP001224087">
    <property type="component" value="Segment"/>
</dbReference>
<sequence>MGGDWHTPTLFYGFELDQDLLWSWLKKNKEYQKYVDKSLFKRKICLDEDVLAIIKENLDSSLGELEIVNYLPSVYSRWGDEIPKWDEYLENSILVGKIVPEPLTIESIYTTTLPPYEEIVSYFAPIGLGLVQSKKPAFYNGFLI</sequence>
<accession>A0A6G8MY78</accession>
<dbReference type="EMBL" id="MN873693">
    <property type="protein sequence ID" value="QIN54410.1"/>
    <property type="molecule type" value="Genomic_DNA"/>
</dbReference>
<gene>
    <name evidence="1" type="primary">ck285</name>
</gene>
<proteinExistence type="predicted"/>
<reference evidence="1" key="1">
    <citation type="submission" date="2019-12" db="EMBL/GenBank/DDBJ databases">
        <title>The DNA Methylation Landscape of Giant Viruses.</title>
        <authorList>
            <person name="Jeudy S."/>
            <person name="Rigou S."/>
            <person name="Alempic J.-M."/>
            <person name="Claverie J.-M."/>
            <person name="Abergel C."/>
            <person name="Legendre M."/>
        </authorList>
    </citation>
    <scope>NUCLEOTIDE SEQUENCE</scope>
    <source>
        <strain evidence="1">P4</strain>
    </source>
</reference>
<evidence type="ECO:0000313" key="2">
    <source>
        <dbReference type="Proteomes" id="UP001224087"/>
    </source>
</evidence>
<protein>
    <submittedName>
        <fullName evidence="1">Uncharacterized protein</fullName>
    </submittedName>
</protein>
<evidence type="ECO:0000313" key="1">
    <source>
        <dbReference type="EMBL" id="QIN54410.1"/>
    </source>
</evidence>
<name>A0A6G8MY78_9VIRU</name>
<organism evidence="1 2">
    <name type="scientific">Cedratvirus kamchatka</name>
    <dbReference type="NCBI Taxonomy" id="2716914"/>
    <lineage>
        <taxon>Viruses</taxon>
        <taxon>Pithoviruses</taxon>
        <taxon>Orthocedratvirinae</taxon>
        <taxon>Alphacedratvirus</taxon>
        <taxon>Alphacedratvirus rossiense</taxon>
    </lineage>
</organism>